<evidence type="ECO:0000313" key="1">
    <source>
        <dbReference type="EMBL" id="MCS5727166.1"/>
    </source>
</evidence>
<accession>A0AA41XK84</accession>
<dbReference type="EMBL" id="JANLCK010000008">
    <property type="protein sequence ID" value="MCS5727166.1"/>
    <property type="molecule type" value="Genomic_DNA"/>
</dbReference>
<reference evidence="1" key="1">
    <citation type="submission" date="2022-08" db="EMBL/GenBank/DDBJ databases">
        <authorList>
            <person name="Deng Y."/>
            <person name="Han X.-F."/>
            <person name="Zhang Y.-Q."/>
        </authorList>
    </citation>
    <scope>NUCLEOTIDE SEQUENCE</scope>
    <source>
        <strain evidence="1">CPCC 203407</strain>
    </source>
</reference>
<gene>
    <name evidence="1" type="ORF">N1028_14795</name>
</gene>
<dbReference type="SUPFAM" id="SSF63829">
    <property type="entry name" value="Calcium-dependent phosphotriesterase"/>
    <property type="match status" value="1"/>
</dbReference>
<dbReference type="GO" id="GO:0030288">
    <property type="term" value="C:outer membrane-bounded periplasmic space"/>
    <property type="evidence" value="ECO:0007669"/>
    <property type="project" value="TreeGrafter"/>
</dbReference>
<dbReference type="InterPro" id="IPR007253">
    <property type="entry name" value="Cell_wall-bd_2"/>
</dbReference>
<dbReference type="Gene3D" id="2.130.10.10">
    <property type="entry name" value="YVTN repeat-like/Quinoprotein amine dehydrogenase"/>
    <property type="match status" value="2"/>
</dbReference>
<dbReference type="AlphaFoldDB" id="A0AA41XK84"/>
<proteinExistence type="predicted"/>
<name>A0AA41XK84_9MICO</name>
<dbReference type="RefSeq" id="WP_259530136.1">
    <property type="nucleotide sequence ID" value="NZ_JANLCK010000008.1"/>
</dbReference>
<dbReference type="PANTHER" id="PTHR30032:SF4">
    <property type="entry name" value="AMIDASE ENHANCER"/>
    <property type="match status" value="1"/>
</dbReference>
<evidence type="ECO:0000313" key="2">
    <source>
        <dbReference type="Proteomes" id="UP001165587"/>
    </source>
</evidence>
<dbReference type="Pfam" id="PF24684">
    <property type="entry name" value="Vgb_lyase"/>
    <property type="match status" value="1"/>
</dbReference>
<dbReference type="Proteomes" id="UP001165587">
    <property type="component" value="Unassembled WGS sequence"/>
</dbReference>
<dbReference type="Gene3D" id="3.40.50.12090">
    <property type="match status" value="1"/>
</dbReference>
<dbReference type="PANTHER" id="PTHR30032">
    <property type="entry name" value="N-ACETYLMURAMOYL-L-ALANINE AMIDASE-RELATED"/>
    <property type="match status" value="1"/>
</dbReference>
<protein>
    <submittedName>
        <fullName evidence="1">Cell wall-binding repeat-containing protein</fullName>
    </submittedName>
</protein>
<dbReference type="Pfam" id="PF04122">
    <property type="entry name" value="CW_binding_2"/>
    <property type="match status" value="3"/>
</dbReference>
<sequence length="638" mass="65742">MVGIAFVATVVGVGAVPVSDPAAAAAAAAGEEERSNAVPAITEFDLGNPNGLPNGIVSTGDGTVWVSVLGDRAVVRLNRSGEVMATYPLTGSPSSISVDSTGGVWVAMIGSNRIASISAAGEVHEYPLPQPNSLPAHIWDGGDQVYFSEQGRGYVGRLTESTGQVEEWEISGAVQLGEVSGLADQVWVVDEGAGRTWIVDRGGAARGAWDLVPGIRDLDVTTADSSGVHGAFQTATGVADFTYRDGGSTARGVLDAERSDLRGFARAGARFWMADAGTNSIVGASRGGKVFEFAVPSVDAGLTGLAISESRYVWVLERRHGKVARLDTIGLPEVTRVGGVDRYDMAVNISHEFSSADVDTVFVTSGEKFADALSAGAIAGHVGGPLLLSRQNSISRVVLDEIIRLRPREVIVVGGPASVSESVLDAIEEALPTAERVDRVGGRDRYEVSRALLTGEFAPTSPRALYVASGRNFPDALSSTPAAVRAQTGVLLIDGAARSLSSKEMAVVGQYSKAGATIKVVGGAASVSDDIMQQLSTAGNAIRLGGPDRYAVSVAVNEDAFPNAHVAFLASGVAFADALAGGPAAGSSEAPVFLVRKDCVPAGVLSRIQQTGRSVWILGGENTLSQGVLNLSGCANAE</sequence>
<dbReference type="InterPro" id="IPR015943">
    <property type="entry name" value="WD40/YVTN_repeat-like_dom_sf"/>
</dbReference>
<comment type="caution">
    <text evidence="1">The sequence shown here is derived from an EMBL/GenBank/DDBJ whole genome shotgun (WGS) entry which is preliminary data.</text>
</comment>
<organism evidence="1 2">
    <name type="scientific">Herbiconiux oxytropis</name>
    <dbReference type="NCBI Taxonomy" id="2970915"/>
    <lineage>
        <taxon>Bacteria</taxon>
        <taxon>Bacillati</taxon>
        <taxon>Actinomycetota</taxon>
        <taxon>Actinomycetes</taxon>
        <taxon>Micrococcales</taxon>
        <taxon>Microbacteriaceae</taxon>
        <taxon>Herbiconiux</taxon>
    </lineage>
</organism>
<keyword evidence="2" id="KW-1185">Reference proteome</keyword>
<dbReference type="InterPro" id="IPR051922">
    <property type="entry name" value="Bact_Sporulation_Assoc"/>
</dbReference>